<evidence type="ECO:0000256" key="1">
    <source>
        <dbReference type="SAM" id="MobiDB-lite"/>
    </source>
</evidence>
<dbReference type="AlphaFoldDB" id="A0A919EWE0"/>
<dbReference type="EMBL" id="BNBF01000005">
    <property type="protein sequence ID" value="GHG44602.1"/>
    <property type="molecule type" value="Genomic_DNA"/>
</dbReference>
<comment type="caution">
    <text evidence="2">The sequence shown here is derived from an EMBL/GenBank/DDBJ whole genome shotgun (WGS) entry which is preliminary data.</text>
</comment>
<evidence type="ECO:0000313" key="2">
    <source>
        <dbReference type="EMBL" id="GHG44602.1"/>
    </source>
</evidence>
<accession>A0A919EWE0</accession>
<evidence type="ECO:0000313" key="3">
    <source>
        <dbReference type="Proteomes" id="UP000619355"/>
    </source>
</evidence>
<sequence length="56" mass="5909">MIHSEFNVSAELPTGTLRDGREKAAAAQETQPRAVDGVASWPDHEPGLSALGSGHR</sequence>
<proteinExistence type="predicted"/>
<organism evidence="2 3">
    <name type="scientific">Streptomyces capoamus</name>
    <dbReference type="NCBI Taxonomy" id="68183"/>
    <lineage>
        <taxon>Bacteria</taxon>
        <taxon>Bacillati</taxon>
        <taxon>Actinomycetota</taxon>
        <taxon>Actinomycetes</taxon>
        <taxon>Kitasatosporales</taxon>
        <taxon>Streptomycetaceae</taxon>
        <taxon>Streptomyces</taxon>
    </lineage>
</organism>
<feature type="region of interest" description="Disordered" evidence="1">
    <location>
        <begin position="1"/>
        <end position="56"/>
    </location>
</feature>
<gene>
    <name evidence="2" type="ORF">GCM10018980_22680</name>
</gene>
<keyword evidence="3" id="KW-1185">Reference proteome</keyword>
<reference evidence="3" key="1">
    <citation type="journal article" date="2019" name="Int. J. Syst. Evol. Microbiol.">
        <title>The Global Catalogue of Microorganisms (GCM) 10K type strain sequencing project: providing services to taxonomists for standard genome sequencing and annotation.</title>
        <authorList>
            <consortium name="The Broad Institute Genomics Platform"/>
            <consortium name="The Broad Institute Genome Sequencing Center for Infectious Disease"/>
            <person name="Wu L."/>
            <person name="Ma J."/>
        </authorList>
    </citation>
    <scope>NUCLEOTIDE SEQUENCE [LARGE SCALE GENOMIC DNA]</scope>
    <source>
        <strain evidence="3">JCM 4253</strain>
    </source>
</reference>
<dbReference type="Proteomes" id="UP000619355">
    <property type="component" value="Unassembled WGS sequence"/>
</dbReference>
<protein>
    <submittedName>
        <fullName evidence="2">Uncharacterized protein</fullName>
    </submittedName>
</protein>
<name>A0A919EWE0_9ACTN</name>
<dbReference type="RefSeq" id="WP_189980682.1">
    <property type="nucleotide sequence ID" value="NZ_BNBF01000005.1"/>
</dbReference>